<accession>A0A8H3FHE2</accession>
<gene>
    <name evidence="2" type="ORF">HETSPECPRED_005348</name>
</gene>
<protein>
    <submittedName>
        <fullName evidence="2">Uncharacterized protein</fullName>
    </submittedName>
</protein>
<sequence length="184" mass="20412">MAPNSDSMRQANSTKPADLGVPMSAFAARNAVKNPFIDVANQDHECPNISQSHPGAKITNVSPPSVKKQKLNYNGKQRSRQDKVQNFAAGTVKLPAFGLKRKYDSADMLTAKDDDIKHHRPISLHAQTGSQPSTESAGKEFDSEYETEFETNNWYAVFSVRELFAESFTAPYRTQNMKGVKNSD</sequence>
<evidence type="ECO:0000313" key="3">
    <source>
        <dbReference type="Proteomes" id="UP000664521"/>
    </source>
</evidence>
<feature type="compositionally biased region" description="Polar residues" evidence="1">
    <location>
        <begin position="48"/>
        <end position="63"/>
    </location>
</feature>
<evidence type="ECO:0000256" key="1">
    <source>
        <dbReference type="SAM" id="MobiDB-lite"/>
    </source>
</evidence>
<proteinExistence type="predicted"/>
<organism evidence="2 3">
    <name type="scientific">Heterodermia speciosa</name>
    <dbReference type="NCBI Taxonomy" id="116794"/>
    <lineage>
        <taxon>Eukaryota</taxon>
        <taxon>Fungi</taxon>
        <taxon>Dikarya</taxon>
        <taxon>Ascomycota</taxon>
        <taxon>Pezizomycotina</taxon>
        <taxon>Lecanoromycetes</taxon>
        <taxon>OSLEUM clade</taxon>
        <taxon>Lecanoromycetidae</taxon>
        <taxon>Caliciales</taxon>
        <taxon>Physciaceae</taxon>
        <taxon>Heterodermia</taxon>
    </lineage>
</organism>
<dbReference type="AlphaFoldDB" id="A0A8H3FHE2"/>
<dbReference type="EMBL" id="CAJPDS010000033">
    <property type="protein sequence ID" value="CAF9923534.1"/>
    <property type="molecule type" value="Genomic_DNA"/>
</dbReference>
<comment type="caution">
    <text evidence="2">The sequence shown here is derived from an EMBL/GenBank/DDBJ whole genome shotgun (WGS) entry which is preliminary data.</text>
</comment>
<feature type="region of interest" description="Disordered" evidence="1">
    <location>
        <begin position="122"/>
        <end position="145"/>
    </location>
</feature>
<evidence type="ECO:0000313" key="2">
    <source>
        <dbReference type="EMBL" id="CAF9923534.1"/>
    </source>
</evidence>
<feature type="region of interest" description="Disordered" evidence="1">
    <location>
        <begin position="44"/>
        <end position="85"/>
    </location>
</feature>
<feature type="region of interest" description="Disordered" evidence="1">
    <location>
        <begin position="1"/>
        <end position="20"/>
    </location>
</feature>
<reference evidence="2" key="1">
    <citation type="submission" date="2021-03" db="EMBL/GenBank/DDBJ databases">
        <authorList>
            <person name="Tagirdzhanova G."/>
        </authorList>
    </citation>
    <scope>NUCLEOTIDE SEQUENCE</scope>
</reference>
<dbReference type="Proteomes" id="UP000664521">
    <property type="component" value="Unassembled WGS sequence"/>
</dbReference>
<name>A0A8H3FHE2_9LECA</name>
<keyword evidence="3" id="KW-1185">Reference proteome</keyword>
<feature type="compositionally biased region" description="Polar residues" evidence="1">
    <location>
        <begin position="125"/>
        <end position="136"/>
    </location>
</feature>
<feature type="compositionally biased region" description="Polar residues" evidence="1">
    <location>
        <begin position="1"/>
        <end position="15"/>
    </location>
</feature>